<keyword evidence="2" id="KW-1185">Reference proteome</keyword>
<dbReference type="EMBL" id="JAKZEL010000001">
    <property type="protein sequence ID" value="KAI4548527.1"/>
    <property type="molecule type" value="Genomic_DNA"/>
</dbReference>
<gene>
    <name evidence="1" type="ORF">MG293_000857</name>
</gene>
<protein>
    <submittedName>
        <fullName evidence="1">Uncharacterized protein</fullName>
    </submittedName>
</protein>
<proteinExistence type="predicted"/>
<accession>A0AAD4UPE0</accession>
<evidence type="ECO:0000313" key="2">
    <source>
        <dbReference type="Proteomes" id="UP001214576"/>
    </source>
</evidence>
<sequence length="120" mass="13556">MLKVRNGGGKEIPLVQDKEQRLCFAGAAVKRYPTPKKWSRSLEEGLTHLDLTVIDSTNSSLELMTKGAYVKKRRSSTGESNGTPLQYSCLENPMDRGAWWKILLYQPIDIQTISDQNSLR</sequence>
<name>A0AAD4UPE0_OVIAM</name>
<reference evidence="1" key="1">
    <citation type="submission" date="2022-03" db="EMBL/GenBank/DDBJ databases">
        <title>Genomic analyses of argali, domestic sheep and their hybrids provide insights into chromosomal evolution, heterosis and genetic basis of agronomic traits.</title>
        <authorList>
            <person name="Li M."/>
        </authorList>
    </citation>
    <scope>NUCLEOTIDE SEQUENCE</scope>
    <source>
        <strain evidence="1">CAU-MHL-2022a</strain>
        <tissue evidence="1">Skin</tissue>
    </source>
</reference>
<dbReference type="AlphaFoldDB" id="A0AAD4UPE0"/>
<comment type="caution">
    <text evidence="1">The sequence shown here is derived from an EMBL/GenBank/DDBJ whole genome shotgun (WGS) entry which is preliminary data.</text>
</comment>
<evidence type="ECO:0000313" key="1">
    <source>
        <dbReference type="EMBL" id="KAI4548527.1"/>
    </source>
</evidence>
<organism evidence="1 2">
    <name type="scientific">Ovis ammon polii</name>
    <dbReference type="NCBI Taxonomy" id="230172"/>
    <lineage>
        <taxon>Eukaryota</taxon>
        <taxon>Metazoa</taxon>
        <taxon>Chordata</taxon>
        <taxon>Craniata</taxon>
        <taxon>Vertebrata</taxon>
        <taxon>Euteleostomi</taxon>
        <taxon>Mammalia</taxon>
        <taxon>Eutheria</taxon>
        <taxon>Laurasiatheria</taxon>
        <taxon>Artiodactyla</taxon>
        <taxon>Ruminantia</taxon>
        <taxon>Pecora</taxon>
        <taxon>Bovidae</taxon>
        <taxon>Caprinae</taxon>
        <taxon>Ovis</taxon>
    </lineage>
</organism>
<dbReference type="Proteomes" id="UP001214576">
    <property type="component" value="Unassembled WGS sequence"/>
</dbReference>